<dbReference type="Proteomes" id="UP000218334">
    <property type="component" value="Unassembled WGS sequence"/>
</dbReference>
<keyword evidence="4" id="KW-0808">Transferase</keyword>
<name>A0A2H3CCT6_9AGAR</name>
<dbReference type="CDD" id="cd23820">
    <property type="entry name" value="RWD_RNF14"/>
    <property type="match status" value="1"/>
</dbReference>
<evidence type="ECO:0000256" key="11">
    <source>
        <dbReference type="PROSITE-ProRule" id="PRU00175"/>
    </source>
</evidence>
<keyword evidence="9" id="KW-0862">Zinc</keyword>
<dbReference type="AlphaFoldDB" id="A0A2H3CCT6"/>
<keyword evidence="16" id="KW-1185">Reference proteome</keyword>
<dbReference type="SMART" id="SM00647">
    <property type="entry name" value="IBR"/>
    <property type="match status" value="2"/>
</dbReference>
<dbReference type="InterPro" id="IPR016135">
    <property type="entry name" value="UBQ-conjugating_enzyme/RWD"/>
</dbReference>
<dbReference type="GO" id="GO:0016567">
    <property type="term" value="P:protein ubiquitination"/>
    <property type="evidence" value="ECO:0007669"/>
    <property type="project" value="InterPro"/>
</dbReference>
<comment type="catalytic activity">
    <reaction evidence="1">
        <text>[E2 ubiquitin-conjugating enzyme]-S-ubiquitinyl-L-cysteine + [acceptor protein]-L-lysine = [E2 ubiquitin-conjugating enzyme]-L-cysteine + [acceptor protein]-N(6)-ubiquitinyl-L-lysine.</text>
        <dbReference type="EC" id="2.3.2.31"/>
    </reaction>
</comment>
<evidence type="ECO:0000256" key="6">
    <source>
        <dbReference type="ARBA" id="ARBA00022737"/>
    </source>
</evidence>
<dbReference type="InterPro" id="IPR002867">
    <property type="entry name" value="IBR_dom"/>
</dbReference>
<evidence type="ECO:0000256" key="1">
    <source>
        <dbReference type="ARBA" id="ARBA00001798"/>
    </source>
</evidence>
<dbReference type="Pfam" id="PF22191">
    <property type="entry name" value="IBR_1"/>
    <property type="match status" value="1"/>
</dbReference>
<proteinExistence type="inferred from homology"/>
<dbReference type="SMART" id="SM00591">
    <property type="entry name" value="RWD"/>
    <property type="match status" value="1"/>
</dbReference>
<evidence type="ECO:0000256" key="3">
    <source>
        <dbReference type="ARBA" id="ARBA00012251"/>
    </source>
</evidence>
<dbReference type="GO" id="GO:0008270">
    <property type="term" value="F:zinc ion binding"/>
    <property type="evidence" value="ECO:0007669"/>
    <property type="project" value="UniProtKB-KW"/>
</dbReference>
<dbReference type="EC" id="2.3.2.31" evidence="3"/>
<dbReference type="PROSITE" id="PS50089">
    <property type="entry name" value="ZF_RING_2"/>
    <property type="match status" value="1"/>
</dbReference>
<evidence type="ECO:0000256" key="7">
    <source>
        <dbReference type="ARBA" id="ARBA00022771"/>
    </source>
</evidence>
<dbReference type="InterPro" id="IPR006575">
    <property type="entry name" value="RWD_dom"/>
</dbReference>
<evidence type="ECO:0000256" key="4">
    <source>
        <dbReference type="ARBA" id="ARBA00022679"/>
    </source>
</evidence>
<protein>
    <recommendedName>
        <fullName evidence="3">RBR-type E3 ubiquitin transferase</fullName>
        <ecNumber evidence="3">2.3.2.31</ecNumber>
    </recommendedName>
</protein>
<evidence type="ECO:0000256" key="10">
    <source>
        <dbReference type="ARBA" id="ARBA00044508"/>
    </source>
</evidence>
<dbReference type="Pfam" id="PF05773">
    <property type="entry name" value="RWD"/>
    <property type="match status" value="1"/>
</dbReference>
<keyword evidence="6" id="KW-0677">Repeat</keyword>
<reference evidence="16" key="1">
    <citation type="journal article" date="2017" name="Nat. Ecol. Evol.">
        <title>Genome expansion and lineage-specific genetic innovations in the forest pathogenic fungi Armillaria.</title>
        <authorList>
            <person name="Sipos G."/>
            <person name="Prasanna A.N."/>
            <person name="Walter M.C."/>
            <person name="O'Connor E."/>
            <person name="Balint B."/>
            <person name="Krizsan K."/>
            <person name="Kiss B."/>
            <person name="Hess J."/>
            <person name="Varga T."/>
            <person name="Slot J."/>
            <person name="Riley R."/>
            <person name="Boka B."/>
            <person name="Rigling D."/>
            <person name="Barry K."/>
            <person name="Lee J."/>
            <person name="Mihaltcheva S."/>
            <person name="LaButti K."/>
            <person name="Lipzen A."/>
            <person name="Waldron R."/>
            <person name="Moloney N.M."/>
            <person name="Sperisen C."/>
            <person name="Kredics L."/>
            <person name="Vagvoelgyi C."/>
            <person name="Patrignani A."/>
            <person name="Fitzpatrick D."/>
            <person name="Nagy I."/>
            <person name="Doyle S."/>
            <person name="Anderson J.B."/>
            <person name="Grigoriev I.V."/>
            <person name="Gueldener U."/>
            <person name="Muensterkoetter M."/>
            <person name="Nagy L.G."/>
        </authorList>
    </citation>
    <scope>NUCLEOTIDE SEQUENCE [LARGE SCALE GENOMIC DNA]</scope>
    <source>
        <strain evidence="16">28-4</strain>
    </source>
</reference>
<evidence type="ECO:0000256" key="2">
    <source>
        <dbReference type="ARBA" id="ARBA00004906"/>
    </source>
</evidence>
<dbReference type="SUPFAM" id="SSF57850">
    <property type="entry name" value="RING/U-box"/>
    <property type="match status" value="3"/>
</dbReference>
<dbReference type="InterPro" id="IPR047548">
    <property type="entry name" value="Rcat_RBR_RNF14"/>
</dbReference>
<dbReference type="STRING" id="1076256.A0A2H3CCT6"/>
<dbReference type="Gene3D" id="1.20.120.1750">
    <property type="match status" value="1"/>
</dbReference>
<dbReference type="CDD" id="cd20354">
    <property type="entry name" value="Rcat_RBR_RNF14"/>
    <property type="match status" value="1"/>
</dbReference>
<dbReference type="PROSITE" id="PS50908">
    <property type="entry name" value="RWD"/>
    <property type="match status" value="1"/>
</dbReference>
<dbReference type="PANTHER" id="PTHR11685">
    <property type="entry name" value="RBR FAMILY RING FINGER AND IBR DOMAIN-CONTAINING"/>
    <property type="match status" value="1"/>
</dbReference>
<evidence type="ECO:0000259" key="14">
    <source>
        <dbReference type="PROSITE" id="PS51873"/>
    </source>
</evidence>
<dbReference type="PROSITE" id="PS00518">
    <property type="entry name" value="ZF_RING_1"/>
    <property type="match status" value="1"/>
</dbReference>
<evidence type="ECO:0000256" key="9">
    <source>
        <dbReference type="ARBA" id="ARBA00022833"/>
    </source>
</evidence>
<gene>
    <name evidence="15" type="ORF">ARMSODRAFT_948940</name>
</gene>
<dbReference type="InterPro" id="IPR013083">
    <property type="entry name" value="Znf_RING/FYVE/PHD"/>
</dbReference>
<dbReference type="InterPro" id="IPR017907">
    <property type="entry name" value="Znf_RING_CS"/>
</dbReference>
<comment type="pathway">
    <text evidence="2">Protein modification; protein ubiquitination.</text>
</comment>
<keyword evidence="7 11" id="KW-0863">Zinc-finger</keyword>
<evidence type="ECO:0000256" key="5">
    <source>
        <dbReference type="ARBA" id="ARBA00022723"/>
    </source>
</evidence>
<keyword evidence="8" id="KW-0833">Ubl conjugation pathway</keyword>
<keyword evidence="5" id="KW-0479">Metal-binding</keyword>
<feature type="domain" description="RING-type" evidence="12">
    <location>
        <begin position="176"/>
        <end position="224"/>
    </location>
</feature>
<dbReference type="Gene3D" id="3.10.110.10">
    <property type="entry name" value="Ubiquitin Conjugating Enzyme"/>
    <property type="match status" value="1"/>
</dbReference>
<dbReference type="PROSITE" id="PS51873">
    <property type="entry name" value="TRIAD"/>
    <property type="match status" value="1"/>
</dbReference>
<feature type="domain" description="RWD" evidence="13">
    <location>
        <begin position="12"/>
        <end position="130"/>
    </location>
</feature>
<sequence length="445" mass="50531">MDLSECQSLQREEWEVLESIYPECVSSDMLDSSVKLEVPVEFSESRTVSIFNDGLSQSLSLTVLPPLLLHIVLPLAYPLHDPPQLVSIRATHLWMPRLSKLQSALSRMWQPGETVLYSWIEFIRGGEFLDSVDLTSDTNPTVINIPHPAPQLLSPLLVAYEISSKSTRFAQNSYPCSICLTSHKGSKCLQLTCSHVFCRPCLADFWQMCVREGEVSRVGCPDPRCVKSGREADEEEVARILTPEEIRRWRWLKEKCAVEKDPTIMHCPMTFCQSAVLKQATDDEESGWDRLRICSSCSYSFCSFCKHAWHGPLSPCMASASSEIVKEYLALAEDSPDRALLLRRYGRTNVLRLVSAYQEEQLNREWLESSTMACPGCEVHVEKAMGCNHMTCAKCRMHFCYRCGEKLNGSNPYVHFSTPGARCYNKLFDFNGKDDEEWIHDLDGL</sequence>
<accession>A0A2H3CCT6</accession>
<dbReference type="InterPro" id="IPR044066">
    <property type="entry name" value="TRIAD_supradom"/>
</dbReference>
<evidence type="ECO:0000259" key="13">
    <source>
        <dbReference type="PROSITE" id="PS50908"/>
    </source>
</evidence>
<dbReference type="Gene3D" id="3.30.40.10">
    <property type="entry name" value="Zinc/RING finger domain, C3HC4 (zinc finger)"/>
    <property type="match status" value="1"/>
</dbReference>
<dbReference type="Pfam" id="PF01485">
    <property type="entry name" value="IBR"/>
    <property type="match status" value="1"/>
</dbReference>
<dbReference type="CDD" id="cd23134">
    <property type="entry name" value="RING-HC_ITT1-like"/>
    <property type="match status" value="1"/>
</dbReference>
<feature type="domain" description="RING-type" evidence="14">
    <location>
        <begin position="172"/>
        <end position="427"/>
    </location>
</feature>
<evidence type="ECO:0000256" key="8">
    <source>
        <dbReference type="ARBA" id="ARBA00022786"/>
    </source>
</evidence>
<evidence type="ECO:0000313" key="15">
    <source>
        <dbReference type="EMBL" id="PBK77052.1"/>
    </source>
</evidence>
<dbReference type="GO" id="GO:0061630">
    <property type="term" value="F:ubiquitin protein ligase activity"/>
    <property type="evidence" value="ECO:0007669"/>
    <property type="project" value="UniProtKB-EC"/>
</dbReference>
<comment type="similarity">
    <text evidence="10">Belongs to the RBR family. RNF14 subfamily.</text>
</comment>
<evidence type="ECO:0000259" key="12">
    <source>
        <dbReference type="PROSITE" id="PS50089"/>
    </source>
</evidence>
<organism evidence="15 16">
    <name type="scientific">Armillaria solidipes</name>
    <dbReference type="NCBI Taxonomy" id="1076256"/>
    <lineage>
        <taxon>Eukaryota</taxon>
        <taxon>Fungi</taxon>
        <taxon>Dikarya</taxon>
        <taxon>Basidiomycota</taxon>
        <taxon>Agaricomycotina</taxon>
        <taxon>Agaricomycetes</taxon>
        <taxon>Agaricomycetidae</taxon>
        <taxon>Agaricales</taxon>
        <taxon>Marasmiineae</taxon>
        <taxon>Physalacriaceae</taxon>
        <taxon>Armillaria</taxon>
    </lineage>
</organism>
<dbReference type="InterPro" id="IPR001841">
    <property type="entry name" value="Znf_RING"/>
</dbReference>
<dbReference type="InterPro" id="IPR031127">
    <property type="entry name" value="E3_UB_ligase_RBR"/>
</dbReference>
<dbReference type="SUPFAM" id="SSF54495">
    <property type="entry name" value="UBC-like"/>
    <property type="match status" value="1"/>
</dbReference>
<dbReference type="EMBL" id="KZ293416">
    <property type="protein sequence ID" value="PBK77052.1"/>
    <property type="molecule type" value="Genomic_DNA"/>
</dbReference>
<evidence type="ECO:0000313" key="16">
    <source>
        <dbReference type="Proteomes" id="UP000218334"/>
    </source>
</evidence>